<dbReference type="AlphaFoldDB" id="A0A545UPW4"/>
<accession>A0A545UPW4</accession>
<proteinExistence type="predicted"/>
<evidence type="ECO:0000313" key="1">
    <source>
        <dbReference type="EMBL" id="TQV91514.1"/>
    </source>
</evidence>
<organism evidence="1 2">
    <name type="scientific">Cordyceps javanica</name>
    <dbReference type="NCBI Taxonomy" id="43265"/>
    <lineage>
        <taxon>Eukaryota</taxon>
        <taxon>Fungi</taxon>
        <taxon>Dikarya</taxon>
        <taxon>Ascomycota</taxon>
        <taxon>Pezizomycotina</taxon>
        <taxon>Sordariomycetes</taxon>
        <taxon>Hypocreomycetidae</taxon>
        <taxon>Hypocreales</taxon>
        <taxon>Cordycipitaceae</taxon>
        <taxon>Cordyceps</taxon>
    </lineage>
</organism>
<sequence>MVSPVYHHIIPRITTCTCIVWLKFCVVSLHGKIGRDVILHPYTASDALYNNSSPIPKLTKPNRKAKKNGPSHFIASSYLQSLLHLKTA</sequence>
<dbReference type="EMBL" id="SPUK01000019">
    <property type="protein sequence ID" value="TQV91514.1"/>
    <property type="molecule type" value="Genomic_DNA"/>
</dbReference>
<dbReference type="Proteomes" id="UP000315783">
    <property type="component" value="Unassembled WGS sequence"/>
</dbReference>
<name>A0A545UPW4_9HYPO</name>
<protein>
    <submittedName>
        <fullName evidence="1">Uncharacterized protein</fullName>
    </submittedName>
</protein>
<gene>
    <name evidence="1" type="ORF">IF1G_10013</name>
</gene>
<comment type="caution">
    <text evidence="1">The sequence shown here is derived from an EMBL/GenBank/DDBJ whole genome shotgun (WGS) entry which is preliminary data.</text>
</comment>
<reference evidence="1 2" key="1">
    <citation type="journal article" date="2019" name="Appl. Microbiol. Biotechnol.">
        <title>Genome sequence of Isaria javanica and comparative genome analysis insights into family S53 peptidase evolution in fungal entomopathogens.</title>
        <authorList>
            <person name="Lin R."/>
            <person name="Zhang X."/>
            <person name="Xin B."/>
            <person name="Zou M."/>
            <person name="Gao Y."/>
            <person name="Qin F."/>
            <person name="Hu Q."/>
            <person name="Xie B."/>
            <person name="Cheng X."/>
        </authorList>
    </citation>
    <scope>NUCLEOTIDE SEQUENCE [LARGE SCALE GENOMIC DNA]</scope>
    <source>
        <strain evidence="1 2">IJ1G</strain>
    </source>
</reference>
<keyword evidence="2" id="KW-1185">Reference proteome</keyword>
<evidence type="ECO:0000313" key="2">
    <source>
        <dbReference type="Proteomes" id="UP000315783"/>
    </source>
</evidence>